<dbReference type="OrthoDB" id="7863760at2"/>
<dbReference type="Gene3D" id="2.150.10.10">
    <property type="entry name" value="Serralysin-like metalloprotease, C-terminal"/>
    <property type="match status" value="3"/>
</dbReference>
<name>A0A6I6IMV7_9RHOB</name>
<dbReference type="PROSITE" id="PS00330">
    <property type="entry name" value="HEMOLYSIN_CALCIUM"/>
    <property type="match status" value="2"/>
</dbReference>
<feature type="region of interest" description="Disordered" evidence="3">
    <location>
        <begin position="157"/>
        <end position="184"/>
    </location>
</feature>
<sequence>MMFLVGLMGLMAVGATALYGLGDSSSDNEDDGMLPLESGGDNASQPSDDLNGLSDLLNADAEAEFEPDTSLTTGTATPGTVTWGDDAEDDLTGIDGADMLNGYGGDDTVSGGADDDELLGDDGNDTLLGEGGDDTLHGGAGYDALFGGDGDDALFGHDEDDALFGEDGDDSLVGGDGNDDLFGGGGNDALHGDLGDDTLHGDLGDDTLDGGAGEDTLFGGWGNDVINGLPEGEEDAAVDYLNGGGGDDLIVAGVQDIVTAGEGADSIALGEWLSGAGHQAQILDFDNSEDSLMVVYDDLAGEEPEVSLVPDENDPTTQHIVLNGMRIAAVANAADLTLDQIVLIGQTTLDSLTGA</sequence>
<feature type="signal peptide" evidence="4">
    <location>
        <begin position="1"/>
        <end position="17"/>
    </location>
</feature>
<organism evidence="5 6">
    <name type="scientific">Roseovarius faecimaris</name>
    <dbReference type="NCBI Taxonomy" id="2494550"/>
    <lineage>
        <taxon>Bacteria</taxon>
        <taxon>Pseudomonadati</taxon>
        <taxon>Pseudomonadota</taxon>
        <taxon>Alphaproteobacteria</taxon>
        <taxon>Rhodobacterales</taxon>
        <taxon>Roseobacteraceae</taxon>
        <taxon>Roseovarius</taxon>
    </lineage>
</organism>
<dbReference type="SUPFAM" id="SSF51120">
    <property type="entry name" value="beta-Roll"/>
    <property type="match status" value="2"/>
</dbReference>
<feature type="compositionally biased region" description="Acidic residues" evidence="3">
    <location>
        <begin position="158"/>
        <end position="170"/>
    </location>
</feature>
<keyword evidence="2" id="KW-0964">Secreted</keyword>
<gene>
    <name evidence="5" type="ORF">EI983_00390</name>
</gene>
<keyword evidence="4" id="KW-0732">Signal</keyword>
<evidence type="ECO:0000313" key="5">
    <source>
        <dbReference type="EMBL" id="QGX96817.1"/>
    </source>
</evidence>
<protein>
    <submittedName>
        <fullName evidence="5">Calcium-binding protein</fullName>
    </submittedName>
</protein>
<evidence type="ECO:0000256" key="2">
    <source>
        <dbReference type="ARBA" id="ARBA00022525"/>
    </source>
</evidence>
<feature type="compositionally biased region" description="Acidic residues" evidence="3">
    <location>
        <begin position="113"/>
        <end position="124"/>
    </location>
</feature>
<feature type="compositionally biased region" description="Low complexity" evidence="3">
    <location>
        <begin position="69"/>
        <end position="84"/>
    </location>
</feature>
<dbReference type="PRINTS" id="PR00313">
    <property type="entry name" value="CABNDNGRPT"/>
</dbReference>
<dbReference type="RefSeq" id="WP_157705255.1">
    <property type="nucleotide sequence ID" value="NZ_CP034348.1"/>
</dbReference>
<evidence type="ECO:0000313" key="6">
    <source>
        <dbReference type="Proteomes" id="UP000428330"/>
    </source>
</evidence>
<feature type="chain" id="PRO_5026297679" evidence="4">
    <location>
        <begin position="18"/>
        <end position="355"/>
    </location>
</feature>
<evidence type="ECO:0000256" key="1">
    <source>
        <dbReference type="ARBA" id="ARBA00004613"/>
    </source>
</evidence>
<dbReference type="GO" id="GO:0005509">
    <property type="term" value="F:calcium ion binding"/>
    <property type="evidence" value="ECO:0007669"/>
    <property type="project" value="InterPro"/>
</dbReference>
<feature type="region of interest" description="Disordered" evidence="3">
    <location>
        <begin position="28"/>
        <end position="134"/>
    </location>
</feature>
<dbReference type="PANTHER" id="PTHR38340">
    <property type="entry name" value="S-LAYER PROTEIN"/>
    <property type="match status" value="1"/>
</dbReference>
<dbReference type="KEGG" id="rom:EI983_00390"/>
<reference evidence="6" key="1">
    <citation type="submission" date="2018-12" db="EMBL/GenBank/DDBJ databases">
        <title>Complete genome sequence of Roseovarius sp. MME-070.</title>
        <authorList>
            <person name="Nam Y.-D."/>
            <person name="Kang J."/>
            <person name="Chung W.-H."/>
            <person name="Park Y.S."/>
        </authorList>
    </citation>
    <scope>NUCLEOTIDE SEQUENCE [LARGE SCALE GENOMIC DNA]</scope>
    <source>
        <strain evidence="6">MME-070</strain>
    </source>
</reference>
<accession>A0A6I6IMV7</accession>
<dbReference type="InterPro" id="IPR050557">
    <property type="entry name" value="RTX_toxin/Mannuronan_C5-epim"/>
</dbReference>
<dbReference type="InterPro" id="IPR018511">
    <property type="entry name" value="Hemolysin-typ_Ca-bd_CS"/>
</dbReference>
<dbReference type="PANTHER" id="PTHR38340:SF1">
    <property type="entry name" value="S-LAYER PROTEIN"/>
    <property type="match status" value="1"/>
</dbReference>
<evidence type="ECO:0000256" key="3">
    <source>
        <dbReference type="SAM" id="MobiDB-lite"/>
    </source>
</evidence>
<keyword evidence="6" id="KW-1185">Reference proteome</keyword>
<dbReference type="Proteomes" id="UP000428330">
    <property type="component" value="Chromosome"/>
</dbReference>
<dbReference type="Pfam" id="PF00353">
    <property type="entry name" value="HemolysinCabind"/>
    <property type="match status" value="4"/>
</dbReference>
<dbReference type="AlphaFoldDB" id="A0A6I6IMV7"/>
<comment type="subcellular location">
    <subcellularLocation>
        <location evidence="1">Secreted</location>
    </subcellularLocation>
</comment>
<evidence type="ECO:0000256" key="4">
    <source>
        <dbReference type="SAM" id="SignalP"/>
    </source>
</evidence>
<dbReference type="InterPro" id="IPR011049">
    <property type="entry name" value="Serralysin-like_metalloprot_C"/>
</dbReference>
<dbReference type="EMBL" id="CP034348">
    <property type="protein sequence ID" value="QGX96817.1"/>
    <property type="molecule type" value="Genomic_DNA"/>
</dbReference>
<proteinExistence type="predicted"/>
<dbReference type="InterPro" id="IPR001343">
    <property type="entry name" value="Hemolysn_Ca-bd"/>
</dbReference>
<dbReference type="GO" id="GO:0005576">
    <property type="term" value="C:extracellular region"/>
    <property type="evidence" value="ECO:0007669"/>
    <property type="project" value="UniProtKB-SubCell"/>
</dbReference>
<feature type="compositionally biased region" description="Low complexity" evidence="3">
    <location>
        <begin position="47"/>
        <end position="60"/>
    </location>
</feature>